<dbReference type="EMBL" id="BKCJ010274657">
    <property type="protein sequence ID" value="GEZ40277.1"/>
    <property type="molecule type" value="Genomic_DNA"/>
</dbReference>
<dbReference type="AlphaFoldDB" id="A0A699ICI4"/>
<keyword evidence="1" id="KW-0808">Transferase</keyword>
<reference evidence="1" key="1">
    <citation type="journal article" date="2019" name="Sci. Rep.">
        <title>Draft genome of Tanacetum cinerariifolium, the natural source of mosquito coil.</title>
        <authorList>
            <person name="Yamashiro T."/>
            <person name="Shiraishi A."/>
            <person name="Satake H."/>
            <person name="Nakayama K."/>
        </authorList>
    </citation>
    <scope>NUCLEOTIDE SEQUENCE</scope>
</reference>
<gene>
    <name evidence="1" type="ORF">Tci_512250</name>
</gene>
<keyword evidence="1" id="KW-0695">RNA-directed DNA polymerase</keyword>
<dbReference type="PANTHER" id="PTHR46148">
    <property type="entry name" value="CHROMO DOMAIN-CONTAINING PROTEIN"/>
    <property type="match status" value="1"/>
</dbReference>
<comment type="caution">
    <text evidence="1">The sequence shown here is derived from an EMBL/GenBank/DDBJ whole genome shotgun (WGS) entry which is preliminary data.</text>
</comment>
<dbReference type="SUPFAM" id="SSF56672">
    <property type="entry name" value="DNA/RNA polymerases"/>
    <property type="match status" value="1"/>
</dbReference>
<dbReference type="Gene3D" id="3.30.70.270">
    <property type="match status" value="2"/>
</dbReference>
<dbReference type="PANTHER" id="PTHR46148:SF59">
    <property type="entry name" value="NUCLEOTIDYLTRANSFERASE, RIBONUCLEASE H"/>
    <property type="match status" value="1"/>
</dbReference>
<proteinExistence type="predicted"/>
<keyword evidence="1" id="KW-0548">Nucleotidyltransferase</keyword>
<dbReference type="InterPro" id="IPR043128">
    <property type="entry name" value="Rev_trsase/Diguanyl_cyclase"/>
</dbReference>
<protein>
    <submittedName>
        <fullName evidence="1">Putative reverse transcriptase domain-containing protein</fullName>
    </submittedName>
</protein>
<organism evidence="1">
    <name type="scientific">Tanacetum cinerariifolium</name>
    <name type="common">Dalmatian daisy</name>
    <name type="synonym">Chrysanthemum cinerariifolium</name>
    <dbReference type="NCBI Taxonomy" id="118510"/>
    <lineage>
        <taxon>Eukaryota</taxon>
        <taxon>Viridiplantae</taxon>
        <taxon>Streptophyta</taxon>
        <taxon>Embryophyta</taxon>
        <taxon>Tracheophyta</taxon>
        <taxon>Spermatophyta</taxon>
        <taxon>Magnoliopsida</taxon>
        <taxon>eudicotyledons</taxon>
        <taxon>Gunneridae</taxon>
        <taxon>Pentapetalae</taxon>
        <taxon>asterids</taxon>
        <taxon>campanulids</taxon>
        <taxon>Asterales</taxon>
        <taxon>Asteraceae</taxon>
        <taxon>Asteroideae</taxon>
        <taxon>Anthemideae</taxon>
        <taxon>Anthemidinae</taxon>
        <taxon>Tanacetum</taxon>
    </lineage>
</organism>
<evidence type="ECO:0000313" key="1">
    <source>
        <dbReference type="EMBL" id="GEZ40277.1"/>
    </source>
</evidence>
<name>A0A699ICI4_TANCI</name>
<dbReference type="GO" id="GO:0003964">
    <property type="term" value="F:RNA-directed DNA polymerase activity"/>
    <property type="evidence" value="ECO:0007669"/>
    <property type="project" value="UniProtKB-KW"/>
</dbReference>
<accession>A0A699ICI4</accession>
<dbReference type="InterPro" id="IPR043502">
    <property type="entry name" value="DNA/RNA_pol_sf"/>
</dbReference>
<sequence>MPRTPYSAATHFGGVTVKFKIECLRDPGGGTIEQDGREGERSRDQARSGRVDKVILELFKKENLYAKFSKCEFWLQEVQFLGHVINGDGLHVYSSKIEVVINWEASITPSNVHSFLRLTGYYRRFTDNFSKLAKPFTILIQKHKEENVVADALSRKERFKPNKVQAMNITIQSSIKDKILAAQNEASEVVNAPAEMLLRLPEELNDVHDMFHVSNLKKCLADPTLHVPLKEIEVNAKLNFVEELVEILEHEFKKLKRSRISIFKVLWNLKQGPEFTWERED</sequence>